<accession>A0A6G6WBK3</accession>
<evidence type="ECO:0000259" key="3">
    <source>
        <dbReference type="PROSITE" id="PS00662"/>
    </source>
</evidence>
<feature type="compositionally biased region" description="Pro residues" evidence="2">
    <location>
        <begin position="53"/>
        <end position="64"/>
    </location>
</feature>
<feature type="compositionally biased region" description="Basic and acidic residues" evidence="2">
    <location>
        <begin position="8"/>
        <end position="17"/>
    </location>
</feature>
<proteinExistence type="inferred from homology"/>
<dbReference type="GO" id="GO:0016887">
    <property type="term" value="F:ATP hydrolysis activity"/>
    <property type="evidence" value="ECO:0007669"/>
    <property type="project" value="InterPro"/>
</dbReference>
<dbReference type="Proteomes" id="UP000502996">
    <property type="component" value="Chromosome"/>
</dbReference>
<evidence type="ECO:0000256" key="2">
    <source>
        <dbReference type="SAM" id="MobiDB-lite"/>
    </source>
</evidence>
<dbReference type="InterPro" id="IPR050921">
    <property type="entry name" value="T4SS_GSP_E_ATPase"/>
</dbReference>
<dbReference type="KEGG" id="nano:G5V58_06890"/>
<dbReference type="CDD" id="cd01130">
    <property type="entry name" value="VirB11-like_ATPase"/>
    <property type="match status" value="1"/>
</dbReference>
<dbReference type="Pfam" id="PF00437">
    <property type="entry name" value="T2SSE"/>
    <property type="match status" value="1"/>
</dbReference>
<dbReference type="PANTHER" id="PTHR30486">
    <property type="entry name" value="TWITCHING MOTILITY PROTEIN PILT"/>
    <property type="match status" value="1"/>
</dbReference>
<feature type="compositionally biased region" description="Low complexity" evidence="2">
    <location>
        <begin position="65"/>
        <end position="74"/>
    </location>
</feature>
<feature type="region of interest" description="Disordered" evidence="2">
    <location>
        <begin position="1"/>
        <end position="77"/>
    </location>
</feature>
<dbReference type="SUPFAM" id="SSF52540">
    <property type="entry name" value="P-loop containing nucleoside triphosphate hydrolases"/>
    <property type="match status" value="1"/>
</dbReference>
<organism evidence="4 5">
    <name type="scientific">Nocardioides anomalus</name>
    <dbReference type="NCBI Taxonomy" id="2712223"/>
    <lineage>
        <taxon>Bacteria</taxon>
        <taxon>Bacillati</taxon>
        <taxon>Actinomycetota</taxon>
        <taxon>Actinomycetes</taxon>
        <taxon>Propionibacteriales</taxon>
        <taxon>Nocardioidaceae</taxon>
        <taxon>Nocardioides</taxon>
    </lineage>
</organism>
<comment type="similarity">
    <text evidence="1">Belongs to the GSP E family.</text>
</comment>
<dbReference type="InterPro" id="IPR027417">
    <property type="entry name" value="P-loop_NTPase"/>
</dbReference>
<dbReference type="EMBL" id="CP049257">
    <property type="protein sequence ID" value="QIG42537.1"/>
    <property type="molecule type" value="Genomic_DNA"/>
</dbReference>
<dbReference type="PROSITE" id="PS00662">
    <property type="entry name" value="T2SP_E"/>
    <property type="match status" value="1"/>
</dbReference>
<dbReference type="RefSeq" id="WP_165230257.1">
    <property type="nucleotide sequence ID" value="NZ_CP049257.1"/>
</dbReference>
<feature type="domain" description="Bacterial type II secretion system protein E" evidence="3">
    <location>
        <begin position="345"/>
        <end position="359"/>
    </location>
</feature>
<dbReference type="Gene3D" id="3.30.450.380">
    <property type="match status" value="1"/>
</dbReference>
<protein>
    <submittedName>
        <fullName evidence="4">CpaF family protein</fullName>
    </submittedName>
</protein>
<dbReference type="InterPro" id="IPR001482">
    <property type="entry name" value="T2SS/T4SS_dom"/>
</dbReference>
<dbReference type="PANTHER" id="PTHR30486:SF15">
    <property type="entry name" value="TYPE II_IV SECRETION SYSTEM ATPASE"/>
    <property type="match status" value="1"/>
</dbReference>
<name>A0A6G6WBK3_9ACTN</name>
<keyword evidence="5" id="KW-1185">Reference proteome</keyword>
<gene>
    <name evidence="4" type="ORF">G5V58_06890</name>
</gene>
<dbReference type="Gene3D" id="3.40.50.300">
    <property type="entry name" value="P-loop containing nucleotide triphosphate hydrolases"/>
    <property type="match status" value="1"/>
</dbReference>
<sequence>MSLADRLAAAREARGDSLTDEIPDDELVPAGAEPAPAGGGGKRRADTTAVAAPTPPPAPKPVAPEAPRAARANAQQQDRIEELKSSVHVQLLQQMGPRLYDSEMDQNELDNEVRKILADVLGSQDRPLSNSDRTRVTQEISDDILGYGPIEPYLRDPDVSEIMVNGYASIWLEKSGRLTPAPAQFSDEAHLRRTIDKIVSRIGRRVDESSPMVDARLPDGSRVNAVVPPLAVDGSALTIRKFAADPLTVQNLIDFGSLSPRTAEFLDACVRGRLNIIVSGSTGAGKTTTLNVLSSFIPNDERIVTIEDAAELQLKQDHVVRLESRPANIEGKGSVTIRDLVKNSLRMRPDRIVVGEVRDASALDMLQAMNTGHDGSITTLHSNGPRDTLARMETLVLMAGMDLPVRAIREQVASAVDLIVHQTRFKDGTRRITHVTEVEKMEGDIITLQDIFLWDGSRGFDSDGRTLGRLAATGLRPKFLEKMAYANVTVDPLIFAPER</sequence>
<evidence type="ECO:0000313" key="5">
    <source>
        <dbReference type="Proteomes" id="UP000502996"/>
    </source>
</evidence>
<dbReference type="AlphaFoldDB" id="A0A6G6WBK3"/>
<evidence type="ECO:0000313" key="4">
    <source>
        <dbReference type="EMBL" id="QIG42537.1"/>
    </source>
</evidence>
<evidence type="ECO:0000256" key="1">
    <source>
        <dbReference type="ARBA" id="ARBA00006611"/>
    </source>
</evidence>
<feature type="compositionally biased region" description="Acidic residues" evidence="2">
    <location>
        <begin position="18"/>
        <end position="27"/>
    </location>
</feature>
<reference evidence="4 5" key="1">
    <citation type="submission" date="2020-02" db="EMBL/GenBank/DDBJ databases">
        <title>Full genome sequence of Nocardioides sp. R-3366.</title>
        <authorList>
            <person name="Im W.-T."/>
        </authorList>
    </citation>
    <scope>NUCLEOTIDE SEQUENCE [LARGE SCALE GENOMIC DNA]</scope>
    <source>
        <strain evidence="4 5">R-3366</strain>
    </source>
</reference>